<sequence>RKICPCSMGRNSSFKAVKFIDSTHEVLRSYNKPQTSKRRRTKLTEEQLNILEESYRINHHPSSEIKEAVAAKIGIPIKNVQIWFQNRRAKDKSIKEHIIAESKRREDESYYTTNRRINLDFMARGNSVSTHHHDYNSSARDYSMYRSNSRNSYDGSYSSHEKY</sequence>
<dbReference type="InterPro" id="IPR001356">
    <property type="entry name" value="HD"/>
</dbReference>
<protein>
    <submittedName>
        <fullName evidence="8">Putative Homeodomain-like, Homeodomain-related, Homeobox protein</fullName>
    </submittedName>
</protein>
<dbReference type="Proteomes" id="UP000011185">
    <property type="component" value="Unassembled WGS sequence"/>
</dbReference>
<gene>
    <name evidence="8" type="ORF">THOM_1727</name>
</gene>
<dbReference type="PROSITE" id="PS50071">
    <property type="entry name" value="HOMEOBOX_2"/>
    <property type="match status" value="1"/>
</dbReference>
<keyword evidence="3 5" id="KW-0371">Homeobox</keyword>
<dbReference type="InterPro" id="IPR009057">
    <property type="entry name" value="Homeodomain-like_sf"/>
</dbReference>
<accession>L7JWB3</accession>
<evidence type="ECO:0000313" key="9">
    <source>
        <dbReference type="Proteomes" id="UP000011185"/>
    </source>
</evidence>
<feature type="DNA-binding region" description="Homeobox" evidence="5">
    <location>
        <begin position="36"/>
        <end position="95"/>
    </location>
</feature>
<dbReference type="OrthoDB" id="6159439at2759"/>
<keyword evidence="9" id="KW-1185">Reference proteome</keyword>
<dbReference type="SMART" id="SM00389">
    <property type="entry name" value="HOX"/>
    <property type="match status" value="1"/>
</dbReference>
<dbReference type="PANTHER" id="PTHR24208">
    <property type="entry name" value="LIM/HOMEOBOX PROTEIN LHX"/>
    <property type="match status" value="1"/>
</dbReference>
<evidence type="ECO:0000313" key="8">
    <source>
        <dbReference type="EMBL" id="ELQ75341.1"/>
    </source>
</evidence>
<dbReference type="Gene3D" id="1.10.10.60">
    <property type="entry name" value="Homeodomain-like"/>
    <property type="match status" value="1"/>
</dbReference>
<dbReference type="SUPFAM" id="SSF46689">
    <property type="entry name" value="Homeodomain-like"/>
    <property type="match status" value="1"/>
</dbReference>
<feature type="domain" description="Homeobox" evidence="7">
    <location>
        <begin position="34"/>
        <end position="94"/>
    </location>
</feature>
<reference evidence="8 9" key="1">
    <citation type="journal article" date="2012" name="PLoS Pathog.">
        <title>The genome of the obligate intracellular parasite Trachipleistophora hominis: new insights into microsporidian genome dynamics and reductive evolution.</title>
        <authorList>
            <person name="Heinz E."/>
            <person name="Williams T.A."/>
            <person name="Nakjang S."/>
            <person name="Noel C.J."/>
            <person name="Swan D.C."/>
            <person name="Goldberg A.V."/>
            <person name="Harris S.R."/>
            <person name="Weinmaier T."/>
            <person name="Markert S."/>
            <person name="Becher D."/>
            <person name="Bernhardt J."/>
            <person name="Dagan T."/>
            <person name="Hacker C."/>
            <person name="Lucocq J.M."/>
            <person name="Schweder T."/>
            <person name="Rattei T."/>
            <person name="Hall N."/>
            <person name="Hirt R.P."/>
            <person name="Embley T.M."/>
        </authorList>
    </citation>
    <scope>NUCLEOTIDE SEQUENCE [LARGE SCALE GENOMIC DNA]</scope>
</reference>
<dbReference type="GO" id="GO:0000977">
    <property type="term" value="F:RNA polymerase II transcription regulatory region sequence-specific DNA binding"/>
    <property type="evidence" value="ECO:0007669"/>
    <property type="project" value="TreeGrafter"/>
</dbReference>
<dbReference type="CDD" id="cd00086">
    <property type="entry name" value="homeodomain"/>
    <property type="match status" value="1"/>
</dbReference>
<evidence type="ECO:0000256" key="4">
    <source>
        <dbReference type="ARBA" id="ARBA00023242"/>
    </source>
</evidence>
<evidence type="ECO:0000256" key="5">
    <source>
        <dbReference type="PROSITE-ProRule" id="PRU00108"/>
    </source>
</evidence>
<dbReference type="GO" id="GO:0000981">
    <property type="term" value="F:DNA-binding transcription factor activity, RNA polymerase II-specific"/>
    <property type="evidence" value="ECO:0007669"/>
    <property type="project" value="InterPro"/>
</dbReference>
<dbReference type="InterPro" id="IPR050453">
    <property type="entry name" value="LIM_Homeobox_TF"/>
</dbReference>
<evidence type="ECO:0000256" key="3">
    <source>
        <dbReference type="ARBA" id="ARBA00023155"/>
    </source>
</evidence>
<dbReference type="HOGENOM" id="CLU_1631132_0_0_1"/>
<comment type="subcellular location">
    <subcellularLocation>
        <location evidence="1 5 6">Nucleus</location>
    </subcellularLocation>
</comment>
<dbReference type="InParanoid" id="L7JWB3"/>
<evidence type="ECO:0000256" key="2">
    <source>
        <dbReference type="ARBA" id="ARBA00023125"/>
    </source>
</evidence>
<dbReference type="GO" id="GO:0005634">
    <property type="term" value="C:nucleus"/>
    <property type="evidence" value="ECO:0007669"/>
    <property type="project" value="UniProtKB-SubCell"/>
</dbReference>
<organism evidence="8 9">
    <name type="scientific">Trachipleistophora hominis</name>
    <name type="common">Microsporidian parasite</name>
    <dbReference type="NCBI Taxonomy" id="72359"/>
    <lineage>
        <taxon>Eukaryota</taxon>
        <taxon>Fungi</taxon>
        <taxon>Fungi incertae sedis</taxon>
        <taxon>Microsporidia</taxon>
        <taxon>Pleistophoridae</taxon>
        <taxon>Trachipleistophora</taxon>
    </lineage>
</organism>
<dbReference type="PROSITE" id="PS00027">
    <property type="entry name" value="HOMEOBOX_1"/>
    <property type="match status" value="1"/>
</dbReference>
<feature type="non-terminal residue" evidence="8">
    <location>
        <position position="1"/>
    </location>
</feature>
<dbReference type="AlphaFoldDB" id="L7JWB3"/>
<keyword evidence="4 5" id="KW-0539">Nucleus</keyword>
<evidence type="ECO:0000256" key="6">
    <source>
        <dbReference type="RuleBase" id="RU000682"/>
    </source>
</evidence>
<evidence type="ECO:0000256" key="1">
    <source>
        <dbReference type="ARBA" id="ARBA00004123"/>
    </source>
</evidence>
<dbReference type="PANTHER" id="PTHR24208:SF166">
    <property type="entry name" value="LIM HOMEOBOX TRANSCRIPTION FACTOR 1 ALPHA, ISOFORM B"/>
    <property type="match status" value="1"/>
</dbReference>
<keyword evidence="2 5" id="KW-0238">DNA-binding</keyword>
<proteinExistence type="predicted"/>
<dbReference type="OMA" id="MCKSSTR"/>
<name>L7JWB3_TRAHO</name>
<dbReference type="Pfam" id="PF00046">
    <property type="entry name" value="Homeodomain"/>
    <property type="match status" value="1"/>
</dbReference>
<dbReference type="InterPro" id="IPR017970">
    <property type="entry name" value="Homeobox_CS"/>
</dbReference>
<dbReference type="VEuPathDB" id="MicrosporidiaDB:THOM_1727"/>
<evidence type="ECO:0000259" key="7">
    <source>
        <dbReference type="PROSITE" id="PS50071"/>
    </source>
</evidence>
<dbReference type="EMBL" id="JH993971">
    <property type="protein sequence ID" value="ELQ75341.1"/>
    <property type="molecule type" value="Genomic_DNA"/>
</dbReference>
<dbReference type="STRING" id="72359.L7JWB3"/>